<sequence>MRGRRPRSLAALRALGQLHVTAPATVKALSGSFATAAPGMAEERARDMRFPRSDAASPGGGSAG</sequence>
<gene>
    <name evidence="2" type="ORF">GCM10017786_58140</name>
</gene>
<dbReference type="EMBL" id="BNAU01000007">
    <property type="protein sequence ID" value="GHF16607.1"/>
    <property type="molecule type" value="Genomic_DNA"/>
</dbReference>
<reference evidence="3" key="1">
    <citation type="journal article" date="2019" name="Int. J. Syst. Evol. Microbiol.">
        <title>The Global Catalogue of Microorganisms (GCM) 10K type strain sequencing project: providing services to taxonomists for standard genome sequencing and annotation.</title>
        <authorList>
            <consortium name="The Broad Institute Genomics Platform"/>
            <consortium name="The Broad Institute Genome Sequencing Center for Infectious Disease"/>
            <person name="Wu L."/>
            <person name="Ma J."/>
        </authorList>
    </citation>
    <scope>NUCLEOTIDE SEQUENCE [LARGE SCALE GENOMIC DNA]</scope>
    <source>
        <strain evidence="3">CGMCC 4.7677</strain>
    </source>
</reference>
<accession>A0ABQ3JC10</accession>
<evidence type="ECO:0000313" key="3">
    <source>
        <dbReference type="Proteomes" id="UP000605897"/>
    </source>
</evidence>
<evidence type="ECO:0000313" key="2">
    <source>
        <dbReference type="EMBL" id="GHF16607.1"/>
    </source>
</evidence>
<keyword evidence="3" id="KW-1185">Reference proteome</keyword>
<protein>
    <submittedName>
        <fullName evidence="2">Uncharacterized protein</fullName>
    </submittedName>
</protein>
<name>A0ABQ3JC10_9PSEU</name>
<feature type="compositionally biased region" description="Basic and acidic residues" evidence="1">
    <location>
        <begin position="41"/>
        <end position="52"/>
    </location>
</feature>
<comment type="caution">
    <text evidence="2">The sequence shown here is derived from an EMBL/GenBank/DDBJ whole genome shotgun (WGS) entry which is preliminary data.</text>
</comment>
<proteinExistence type="predicted"/>
<organism evidence="2 3">
    <name type="scientific">Amycolatopsis deserti</name>
    <dbReference type="NCBI Taxonomy" id="185696"/>
    <lineage>
        <taxon>Bacteria</taxon>
        <taxon>Bacillati</taxon>
        <taxon>Actinomycetota</taxon>
        <taxon>Actinomycetes</taxon>
        <taxon>Pseudonocardiales</taxon>
        <taxon>Pseudonocardiaceae</taxon>
        <taxon>Amycolatopsis</taxon>
    </lineage>
</organism>
<dbReference type="Proteomes" id="UP000605897">
    <property type="component" value="Unassembled WGS sequence"/>
</dbReference>
<evidence type="ECO:0000256" key="1">
    <source>
        <dbReference type="SAM" id="MobiDB-lite"/>
    </source>
</evidence>
<feature type="region of interest" description="Disordered" evidence="1">
    <location>
        <begin position="39"/>
        <end position="64"/>
    </location>
</feature>